<dbReference type="GO" id="GO:0004066">
    <property type="term" value="F:asparagine synthase (glutamine-hydrolyzing) activity"/>
    <property type="evidence" value="ECO:0007669"/>
    <property type="project" value="InterPro"/>
</dbReference>
<accession>A0A0F9RRL1</accession>
<protein>
    <recommendedName>
        <fullName evidence="1">Asparagine synthetase domain-containing protein</fullName>
    </recommendedName>
</protein>
<dbReference type="InterPro" id="IPR014729">
    <property type="entry name" value="Rossmann-like_a/b/a_fold"/>
</dbReference>
<proteinExistence type="predicted"/>
<dbReference type="PANTHER" id="PTHR43284">
    <property type="entry name" value="ASPARAGINE SYNTHETASE (GLUTAMINE-HYDROLYZING)"/>
    <property type="match status" value="1"/>
</dbReference>
<dbReference type="Gene3D" id="3.40.50.620">
    <property type="entry name" value="HUPs"/>
    <property type="match status" value="1"/>
</dbReference>
<dbReference type="EMBL" id="LAZR01000809">
    <property type="protein sequence ID" value="KKN57304.1"/>
    <property type="molecule type" value="Genomic_DNA"/>
</dbReference>
<organism evidence="2">
    <name type="scientific">marine sediment metagenome</name>
    <dbReference type="NCBI Taxonomy" id="412755"/>
    <lineage>
        <taxon>unclassified sequences</taxon>
        <taxon>metagenomes</taxon>
        <taxon>ecological metagenomes</taxon>
    </lineage>
</organism>
<dbReference type="AlphaFoldDB" id="A0A0F9RRL1"/>
<name>A0A0F9RRL1_9ZZZZ</name>
<dbReference type="InterPro" id="IPR001962">
    <property type="entry name" value="Asn_synthase"/>
</dbReference>
<dbReference type="CDD" id="cd01991">
    <property type="entry name" value="Asn_synthase_B_C"/>
    <property type="match status" value="1"/>
</dbReference>
<dbReference type="PANTHER" id="PTHR43284:SF1">
    <property type="entry name" value="ASPARAGINE SYNTHETASE"/>
    <property type="match status" value="1"/>
</dbReference>
<dbReference type="SUPFAM" id="SSF52402">
    <property type="entry name" value="Adenine nucleotide alpha hydrolases-like"/>
    <property type="match status" value="1"/>
</dbReference>
<dbReference type="Pfam" id="PF00733">
    <property type="entry name" value="Asn_synthase"/>
    <property type="match status" value="1"/>
</dbReference>
<reference evidence="2" key="1">
    <citation type="journal article" date="2015" name="Nature">
        <title>Complex archaea that bridge the gap between prokaryotes and eukaryotes.</title>
        <authorList>
            <person name="Spang A."/>
            <person name="Saw J.H."/>
            <person name="Jorgensen S.L."/>
            <person name="Zaremba-Niedzwiedzka K."/>
            <person name="Martijn J."/>
            <person name="Lind A.E."/>
            <person name="van Eijk R."/>
            <person name="Schleper C."/>
            <person name="Guy L."/>
            <person name="Ettema T.J."/>
        </authorList>
    </citation>
    <scope>NUCLEOTIDE SEQUENCE</scope>
</reference>
<comment type="caution">
    <text evidence="2">The sequence shown here is derived from an EMBL/GenBank/DDBJ whole genome shotgun (WGS) entry which is preliminary data.</text>
</comment>
<gene>
    <name evidence="2" type="ORF">LCGC14_0563320</name>
</gene>
<feature type="domain" description="Asparagine synthetase" evidence="1">
    <location>
        <begin position="3"/>
        <end position="77"/>
    </location>
</feature>
<dbReference type="GO" id="GO:0005829">
    <property type="term" value="C:cytosol"/>
    <property type="evidence" value="ECO:0007669"/>
    <property type="project" value="TreeGrafter"/>
</dbReference>
<evidence type="ECO:0000313" key="2">
    <source>
        <dbReference type="EMBL" id="KKN57304.1"/>
    </source>
</evidence>
<evidence type="ECO:0000259" key="1">
    <source>
        <dbReference type="Pfam" id="PF00733"/>
    </source>
</evidence>
<dbReference type="InterPro" id="IPR051786">
    <property type="entry name" value="ASN_synthetase/amidase"/>
</dbReference>
<sequence>MKLMPENFFMKADKMSSAYGLEERVPYMDHRLVIFALGLSKNYKLQFWNEKYILKKIFSQILPKKIIKRRKRGYNVQLIIGLRIY</sequence>
<dbReference type="GO" id="GO:0006529">
    <property type="term" value="P:asparagine biosynthetic process"/>
    <property type="evidence" value="ECO:0007669"/>
    <property type="project" value="InterPro"/>
</dbReference>